<reference evidence="2 3" key="1">
    <citation type="journal article" date="2019" name="Antonie Van Leeuwenhoek">
        <title>Description of 'Ca. Methylobacter oryzae' KRF1, a novel species from the environmentally important Methylobacter clade 2.</title>
        <authorList>
            <person name="Khatri K."/>
            <person name="Mohite J.A."/>
            <person name="Pandit P.S."/>
            <person name="Bahulikar R."/>
            <person name="Rahalkar M.C."/>
        </authorList>
    </citation>
    <scope>NUCLEOTIDE SEQUENCE [LARGE SCALE GENOMIC DNA]</scope>
    <source>
        <strain evidence="2 3">KRF1</strain>
    </source>
</reference>
<dbReference type="SUPFAM" id="SSF52980">
    <property type="entry name" value="Restriction endonuclease-like"/>
    <property type="match status" value="1"/>
</dbReference>
<accession>A0ABY3CBM7</accession>
<feature type="domain" description="Putative restriction endonuclease" evidence="1">
    <location>
        <begin position="13"/>
        <end position="172"/>
    </location>
</feature>
<sequence length="197" mass="22485">MSAVLTPTYYTAEEYLMLERSAEIKSEFHDGQIYAMTGASREHNLIAFNIGRELGNQLKKRPCEAYLSDMRVKAAEARSYHYPDIVVVCDKPQFEDAHVDTLLNPTLLVEVLSPSTEAYDRGGKFAHYRKIPTLREYLLVTQDRPSIERYLRQGDAWILTEATELDAAIPLQSIDCVLSLREVYDKVSDHWPAELDG</sequence>
<dbReference type="Pfam" id="PF05685">
    <property type="entry name" value="Uma2"/>
    <property type="match status" value="1"/>
</dbReference>
<evidence type="ECO:0000313" key="2">
    <source>
        <dbReference type="EMBL" id="TRW95831.1"/>
    </source>
</evidence>
<dbReference type="CDD" id="cd06260">
    <property type="entry name" value="DUF820-like"/>
    <property type="match status" value="1"/>
</dbReference>
<dbReference type="InterPro" id="IPR011335">
    <property type="entry name" value="Restrct_endonuc-II-like"/>
</dbReference>
<name>A0ABY3CBM7_9GAMM</name>
<dbReference type="EMBL" id="RYFG02000087">
    <property type="protein sequence ID" value="TRW95831.1"/>
    <property type="molecule type" value="Genomic_DNA"/>
</dbReference>
<dbReference type="RefSeq" id="WP_127030016.1">
    <property type="nucleotide sequence ID" value="NZ_RYFG02000087.1"/>
</dbReference>
<dbReference type="Gene3D" id="3.90.1570.10">
    <property type="entry name" value="tt1808, chain A"/>
    <property type="match status" value="1"/>
</dbReference>
<keyword evidence="2" id="KW-0540">Nuclease</keyword>
<dbReference type="PANTHER" id="PTHR36558:SF1">
    <property type="entry name" value="RESTRICTION ENDONUCLEASE DOMAIN-CONTAINING PROTEIN-RELATED"/>
    <property type="match status" value="1"/>
</dbReference>
<keyword evidence="2" id="KW-0378">Hydrolase</keyword>
<dbReference type="GO" id="GO:0004519">
    <property type="term" value="F:endonuclease activity"/>
    <property type="evidence" value="ECO:0007669"/>
    <property type="project" value="UniProtKB-KW"/>
</dbReference>
<organism evidence="2 3">
    <name type="scientific">Candidatus Methylobacter oryzae</name>
    <dbReference type="NCBI Taxonomy" id="2497749"/>
    <lineage>
        <taxon>Bacteria</taxon>
        <taxon>Pseudomonadati</taxon>
        <taxon>Pseudomonadota</taxon>
        <taxon>Gammaproteobacteria</taxon>
        <taxon>Methylococcales</taxon>
        <taxon>Methylococcaceae</taxon>
        <taxon>Methylobacter</taxon>
    </lineage>
</organism>
<keyword evidence="3" id="KW-1185">Reference proteome</keyword>
<proteinExistence type="predicted"/>
<dbReference type="InterPro" id="IPR012296">
    <property type="entry name" value="Nuclease_put_TT1808"/>
</dbReference>
<dbReference type="Proteomes" id="UP000733744">
    <property type="component" value="Unassembled WGS sequence"/>
</dbReference>
<dbReference type="PANTHER" id="PTHR36558">
    <property type="entry name" value="GLR1098 PROTEIN"/>
    <property type="match status" value="1"/>
</dbReference>
<protein>
    <submittedName>
        <fullName evidence="2">Uma2 family endonuclease</fullName>
    </submittedName>
</protein>
<evidence type="ECO:0000313" key="3">
    <source>
        <dbReference type="Proteomes" id="UP000733744"/>
    </source>
</evidence>
<keyword evidence="2" id="KW-0255">Endonuclease</keyword>
<evidence type="ECO:0000259" key="1">
    <source>
        <dbReference type="Pfam" id="PF05685"/>
    </source>
</evidence>
<gene>
    <name evidence="2" type="ORF">EKO24_009495</name>
</gene>
<dbReference type="InterPro" id="IPR008538">
    <property type="entry name" value="Uma2"/>
</dbReference>
<comment type="caution">
    <text evidence="2">The sequence shown here is derived from an EMBL/GenBank/DDBJ whole genome shotgun (WGS) entry which is preliminary data.</text>
</comment>